<comment type="caution">
    <text evidence="2">The sequence shown here is derived from an EMBL/GenBank/DDBJ whole genome shotgun (WGS) entry which is preliminary data.</text>
</comment>
<feature type="chain" id="PRO_5005164410" description="Secreted protein" evidence="1">
    <location>
        <begin position="22"/>
        <end position="159"/>
    </location>
</feature>
<sequence>MRVKTVATVALIAATVSAVHAAQVEGESCAHVSNGTFGGRFSKTLICANQVWQDAETLPQATISIAKYSASNAFVKSRALVSLVGTPVISKEFGVPDAFSIFATVVRFNADNTAHVVVDIETGDGWQKHIEKVVSTGTETRIAIDGSGAEYRMSVVRHQ</sequence>
<dbReference type="RefSeq" id="WP_034367623.1">
    <property type="nucleotide sequence ID" value="NZ_AWOR01000037.1"/>
</dbReference>
<evidence type="ECO:0000313" key="2">
    <source>
        <dbReference type="EMBL" id="KGH30847.1"/>
    </source>
</evidence>
<evidence type="ECO:0008006" key="4">
    <source>
        <dbReference type="Google" id="ProtNLM"/>
    </source>
</evidence>
<keyword evidence="1" id="KW-0732">Signal</keyword>
<dbReference type="EMBL" id="AWOR01000037">
    <property type="protein sequence ID" value="KGH30847.1"/>
    <property type="molecule type" value="Genomic_DNA"/>
</dbReference>
<dbReference type="AlphaFoldDB" id="A0A096HPF0"/>
<name>A0A096HPF0_COMTE</name>
<gene>
    <name evidence="2" type="ORF">P353_08275</name>
</gene>
<protein>
    <recommendedName>
        <fullName evidence="4">Secreted protein</fullName>
    </recommendedName>
</protein>
<organism evidence="2 3">
    <name type="scientific">Comamonas testosteroni</name>
    <name type="common">Pseudomonas testosteroni</name>
    <dbReference type="NCBI Taxonomy" id="285"/>
    <lineage>
        <taxon>Bacteria</taxon>
        <taxon>Pseudomonadati</taxon>
        <taxon>Pseudomonadota</taxon>
        <taxon>Betaproteobacteria</taxon>
        <taxon>Burkholderiales</taxon>
        <taxon>Comamonadaceae</taxon>
        <taxon>Comamonas</taxon>
    </lineage>
</organism>
<reference evidence="2 3" key="1">
    <citation type="submission" date="2013-09" db="EMBL/GenBank/DDBJ databases">
        <title>High correlation between genotypes and phenotypes of environmental bacteria Comamonas testosteroni strains.</title>
        <authorList>
            <person name="Liu L."/>
            <person name="Zhu W."/>
            <person name="Xia X."/>
            <person name="Xu B."/>
            <person name="Luo M."/>
            <person name="Wang G."/>
        </authorList>
    </citation>
    <scope>NUCLEOTIDE SEQUENCE [LARGE SCALE GENOMIC DNA]</scope>
    <source>
        <strain evidence="2 3">JL40</strain>
    </source>
</reference>
<evidence type="ECO:0000313" key="3">
    <source>
        <dbReference type="Proteomes" id="UP000029553"/>
    </source>
</evidence>
<proteinExistence type="predicted"/>
<evidence type="ECO:0000256" key="1">
    <source>
        <dbReference type="SAM" id="SignalP"/>
    </source>
</evidence>
<feature type="signal peptide" evidence="1">
    <location>
        <begin position="1"/>
        <end position="21"/>
    </location>
</feature>
<accession>A0A096HPF0</accession>
<dbReference type="Proteomes" id="UP000029553">
    <property type="component" value="Unassembled WGS sequence"/>
</dbReference>